<keyword evidence="2" id="KW-1185">Reference proteome</keyword>
<reference evidence="1" key="1">
    <citation type="submission" date="2020-05" db="EMBL/GenBank/DDBJ databases">
        <title>Large-scale comparative analyses of tick genomes elucidate their genetic diversity and vector capacities.</title>
        <authorList>
            <person name="Jia N."/>
            <person name="Wang J."/>
            <person name="Shi W."/>
            <person name="Du L."/>
            <person name="Sun Y."/>
            <person name="Zhan W."/>
            <person name="Jiang J."/>
            <person name="Wang Q."/>
            <person name="Zhang B."/>
            <person name="Ji P."/>
            <person name="Sakyi L.B."/>
            <person name="Cui X."/>
            <person name="Yuan T."/>
            <person name="Jiang B."/>
            <person name="Yang W."/>
            <person name="Lam T.T.-Y."/>
            <person name="Chang Q."/>
            <person name="Ding S."/>
            <person name="Wang X."/>
            <person name="Zhu J."/>
            <person name="Ruan X."/>
            <person name="Zhao L."/>
            <person name="Wei J."/>
            <person name="Que T."/>
            <person name="Du C."/>
            <person name="Cheng J."/>
            <person name="Dai P."/>
            <person name="Han X."/>
            <person name="Huang E."/>
            <person name="Gao Y."/>
            <person name="Liu J."/>
            <person name="Shao H."/>
            <person name="Ye R."/>
            <person name="Li L."/>
            <person name="Wei W."/>
            <person name="Wang X."/>
            <person name="Wang C."/>
            <person name="Yang T."/>
            <person name="Huo Q."/>
            <person name="Li W."/>
            <person name="Guo W."/>
            <person name="Chen H."/>
            <person name="Zhou L."/>
            <person name="Ni X."/>
            <person name="Tian J."/>
            <person name="Zhou Y."/>
            <person name="Sheng Y."/>
            <person name="Liu T."/>
            <person name="Pan Y."/>
            <person name="Xia L."/>
            <person name="Li J."/>
            <person name="Zhao F."/>
            <person name="Cao W."/>
        </authorList>
    </citation>
    <scope>NUCLEOTIDE SEQUENCE</scope>
    <source>
        <strain evidence="1">Dsil-2018</strain>
    </source>
</reference>
<evidence type="ECO:0000313" key="1">
    <source>
        <dbReference type="EMBL" id="KAH7974170.1"/>
    </source>
</evidence>
<dbReference type="Proteomes" id="UP000821865">
    <property type="component" value="Chromosome 10"/>
</dbReference>
<protein>
    <submittedName>
        <fullName evidence="1">Uncharacterized protein</fullName>
    </submittedName>
</protein>
<dbReference type="EMBL" id="CM023479">
    <property type="protein sequence ID" value="KAH7974170.1"/>
    <property type="molecule type" value="Genomic_DNA"/>
</dbReference>
<comment type="caution">
    <text evidence="1">The sequence shown here is derived from an EMBL/GenBank/DDBJ whole genome shotgun (WGS) entry which is preliminary data.</text>
</comment>
<name>A0ACB8DNR9_DERSI</name>
<accession>A0ACB8DNR9</accession>
<proteinExistence type="predicted"/>
<evidence type="ECO:0000313" key="2">
    <source>
        <dbReference type="Proteomes" id="UP000821865"/>
    </source>
</evidence>
<sequence>MPLNIVGPSSYDDRPLPLRNGDLSMDSAKEILLDSSESYVGISQQSSTERAIIRVALIKVSRNKAKEASILTYRNKAKEANLPPTASYQADTRPHTRAQMHLFPGCVVNAFEVMASRFRIFRRAINLQPQNADYVVMACCVQHNFLRDDVIYMTANYVDSEDAYGNITSGQWRTTQDSGISAMFSLQPSTAHNYTRTAAETRDLLCSYFVPT</sequence>
<gene>
    <name evidence="1" type="ORF">HPB49_010893</name>
</gene>
<organism evidence="1 2">
    <name type="scientific">Dermacentor silvarum</name>
    <name type="common">Tick</name>
    <dbReference type="NCBI Taxonomy" id="543639"/>
    <lineage>
        <taxon>Eukaryota</taxon>
        <taxon>Metazoa</taxon>
        <taxon>Ecdysozoa</taxon>
        <taxon>Arthropoda</taxon>
        <taxon>Chelicerata</taxon>
        <taxon>Arachnida</taxon>
        <taxon>Acari</taxon>
        <taxon>Parasitiformes</taxon>
        <taxon>Ixodida</taxon>
        <taxon>Ixodoidea</taxon>
        <taxon>Ixodidae</taxon>
        <taxon>Rhipicephalinae</taxon>
        <taxon>Dermacentor</taxon>
    </lineage>
</organism>